<feature type="chain" id="PRO_5004834460" description="AttH domain-containing protein" evidence="1">
    <location>
        <begin position="19"/>
        <end position="376"/>
    </location>
</feature>
<sequence>MRHNSFLAAASLLVPALGKSVFWSPVYNNVTSDVELLSDPTNLDGFKMNASAMVGGAFDFWYFDVASESTNAGVNIVFFNTGDFKYQLGNEQPLAVQLSGKFANGTEFFVQTFATEGAFIKNDECGVFADFKGAGASFVGTNLLKDNVSYTITFDGSAGGLKGTITFKARAPAHFPCDTKDVAGATQNLLPYLFWANAVPDAESVVNLTIDGEPFQIADGIGYHDKNWGQKSVITSPKYWDWGHARVGPYAIVWYDLLDYNDTEHNYAYVSKDGEEPFVGCGGDTVHARQWGPANTTYTYPPTNKLGLLANNGLLIDYELPSGDKLHFNITTTAIIKTETGNVYSRGVGDVEGGVVGGINYSGRAFYEEFIYGLLV</sequence>
<evidence type="ECO:0000256" key="1">
    <source>
        <dbReference type="SAM" id="SignalP"/>
    </source>
</evidence>
<dbReference type="RefSeq" id="XP_007831085.1">
    <property type="nucleotide sequence ID" value="XM_007832894.1"/>
</dbReference>
<evidence type="ECO:0000313" key="4">
    <source>
        <dbReference type="EMBL" id="ETS82437.1"/>
    </source>
</evidence>
<evidence type="ECO:0000259" key="3">
    <source>
        <dbReference type="Pfam" id="PF25581"/>
    </source>
</evidence>
<keyword evidence="5" id="KW-1185">Reference proteome</keyword>
<dbReference type="OrthoDB" id="5344254at2759"/>
<evidence type="ECO:0008006" key="6">
    <source>
        <dbReference type="Google" id="ProtNLM"/>
    </source>
</evidence>
<dbReference type="InParanoid" id="W3XAJ5"/>
<organism evidence="4 5">
    <name type="scientific">Pestalotiopsis fici (strain W106-1 / CGMCC3.15140)</name>
    <dbReference type="NCBI Taxonomy" id="1229662"/>
    <lineage>
        <taxon>Eukaryota</taxon>
        <taxon>Fungi</taxon>
        <taxon>Dikarya</taxon>
        <taxon>Ascomycota</taxon>
        <taxon>Pezizomycotina</taxon>
        <taxon>Sordariomycetes</taxon>
        <taxon>Xylariomycetidae</taxon>
        <taxon>Amphisphaeriales</taxon>
        <taxon>Sporocadaceae</taxon>
        <taxon>Pestalotiopsis</taxon>
    </lineage>
</organism>
<dbReference type="Proteomes" id="UP000030651">
    <property type="component" value="Unassembled WGS sequence"/>
</dbReference>
<feature type="signal peptide" evidence="1">
    <location>
        <begin position="1"/>
        <end position="18"/>
    </location>
</feature>
<keyword evidence="1" id="KW-0732">Signal</keyword>
<dbReference type="Pfam" id="PF25581">
    <property type="entry name" value="AsqO_C"/>
    <property type="match status" value="1"/>
</dbReference>
<feature type="domain" description="AsqO/PenF-like C-terminal" evidence="3">
    <location>
        <begin position="235"/>
        <end position="370"/>
    </location>
</feature>
<dbReference type="SUPFAM" id="SSF159245">
    <property type="entry name" value="AttH-like"/>
    <property type="match status" value="1"/>
</dbReference>
<evidence type="ECO:0000313" key="5">
    <source>
        <dbReference type="Proteomes" id="UP000030651"/>
    </source>
</evidence>
<gene>
    <name evidence="4" type="ORF">PFICI_04313</name>
</gene>
<dbReference type="InterPro" id="IPR056402">
    <property type="entry name" value="DA_N"/>
</dbReference>
<feature type="domain" description="Diels-Alderase N-terminal" evidence="2">
    <location>
        <begin position="40"/>
        <end position="228"/>
    </location>
</feature>
<proteinExistence type="predicted"/>
<dbReference type="Pfam" id="PF24137">
    <property type="entry name" value="DA_N"/>
    <property type="match status" value="1"/>
</dbReference>
<dbReference type="AlphaFoldDB" id="W3XAJ5"/>
<dbReference type="GeneID" id="19269326"/>
<protein>
    <recommendedName>
        <fullName evidence="6">AttH domain-containing protein</fullName>
    </recommendedName>
</protein>
<dbReference type="OMA" id="GIGYHDK"/>
<evidence type="ECO:0000259" key="2">
    <source>
        <dbReference type="Pfam" id="PF24137"/>
    </source>
</evidence>
<dbReference type="eggNOG" id="ENOG502SMYB">
    <property type="taxonomic scope" value="Eukaryota"/>
</dbReference>
<dbReference type="InterPro" id="IPR057722">
    <property type="entry name" value="AsqO/PenF-like_C"/>
</dbReference>
<accession>W3XAJ5</accession>
<dbReference type="KEGG" id="pfy:PFICI_04313"/>
<dbReference type="HOGENOM" id="CLU_051719_1_0_1"/>
<reference evidence="5" key="1">
    <citation type="journal article" date="2015" name="BMC Genomics">
        <title>Genomic and transcriptomic analysis of the endophytic fungus Pestalotiopsis fici reveals its lifestyle and high potential for synthesis of natural products.</title>
        <authorList>
            <person name="Wang X."/>
            <person name="Zhang X."/>
            <person name="Liu L."/>
            <person name="Xiang M."/>
            <person name="Wang W."/>
            <person name="Sun X."/>
            <person name="Che Y."/>
            <person name="Guo L."/>
            <person name="Liu G."/>
            <person name="Guo L."/>
            <person name="Wang C."/>
            <person name="Yin W.B."/>
            <person name="Stadler M."/>
            <person name="Zhang X."/>
            <person name="Liu X."/>
        </authorList>
    </citation>
    <scope>NUCLEOTIDE SEQUENCE [LARGE SCALE GENOMIC DNA]</scope>
    <source>
        <strain evidence="5">W106-1 / CGMCC3.15140</strain>
    </source>
</reference>
<dbReference type="EMBL" id="KI912111">
    <property type="protein sequence ID" value="ETS82437.1"/>
    <property type="molecule type" value="Genomic_DNA"/>
</dbReference>
<name>W3XAJ5_PESFW</name>